<feature type="non-terminal residue" evidence="2">
    <location>
        <position position="1"/>
    </location>
</feature>
<accession>A0A699XSM4</accession>
<evidence type="ECO:0000313" key="2">
    <source>
        <dbReference type="EMBL" id="GFD60926.1"/>
    </source>
</evidence>
<protein>
    <submittedName>
        <fullName evidence="2">Uncharacterized protein</fullName>
    </submittedName>
</protein>
<reference evidence="2" key="1">
    <citation type="journal article" date="2019" name="Sci. Rep.">
        <title>Draft genome of Tanacetum cinerariifolium, the natural source of mosquito coil.</title>
        <authorList>
            <person name="Yamashiro T."/>
            <person name="Shiraishi A."/>
            <person name="Satake H."/>
            <person name="Nakayama K."/>
        </authorList>
    </citation>
    <scope>NUCLEOTIDE SEQUENCE</scope>
</reference>
<gene>
    <name evidence="2" type="ORF">Tci_932895</name>
</gene>
<dbReference type="AlphaFoldDB" id="A0A699XSM4"/>
<comment type="caution">
    <text evidence="2">The sequence shown here is derived from an EMBL/GenBank/DDBJ whole genome shotgun (WGS) entry which is preliminary data.</text>
</comment>
<organism evidence="2">
    <name type="scientific">Tanacetum cinerariifolium</name>
    <name type="common">Dalmatian daisy</name>
    <name type="synonym">Chrysanthemum cinerariifolium</name>
    <dbReference type="NCBI Taxonomy" id="118510"/>
    <lineage>
        <taxon>Eukaryota</taxon>
        <taxon>Viridiplantae</taxon>
        <taxon>Streptophyta</taxon>
        <taxon>Embryophyta</taxon>
        <taxon>Tracheophyta</taxon>
        <taxon>Spermatophyta</taxon>
        <taxon>Magnoliopsida</taxon>
        <taxon>eudicotyledons</taxon>
        <taxon>Gunneridae</taxon>
        <taxon>Pentapetalae</taxon>
        <taxon>asterids</taxon>
        <taxon>campanulids</taxon>
        <taxon>Asterales</taxon>
        <taxon>Asteraceae</taxon>
        <taxon>Asteroideae</taxon>
        <taxon>Anthemideae</taxon>
        <taxon>Anthemidinae</taxon>
        <taxon>Tanacetum</taxon>
    </lineage>
</organism>
<sequence>QPGVHLAGHVGGQAGIQRKLQSVAAPRLATGPERDAEQGGDQQRPGTVWPLPHRGHGEPGSGALYRYRRQFLGQSAR</sequence>
<evidence type="ECO:0000256" key="1">
    <source>
        <dbReference type="SAM" id="MobiDB-lite"/>
    </source>
</evidence>
<dbReference type="EMBL" id="BKCJ011884621">
    <property type="protein sequence ID" value="GFD60926.1"/>
    <property type="molecule type" value="Genomic_DNA"/>
</dbReference>
<name>A0A699XSM4_TANCI</name>
<proteinExistence type="predicted"/>
<feature type="region of interest" description="Disordered" evidence="1">
    <location>
        <begin position="1"/>
        <end position="77"/>
    </location>
</feature>